<dbReference type="EMBL" id="VSWC01000184">
    <property type="protein sequence ID" value="KAA1067634.1"/>
    <property type="molecule type" value="Genomic_DNA"/>
</dbReference>
<reference evidence="4 5" key="1">
    <citation type="submission" date="2019-05" db="EMBL/GenBank/DDBJ databases">
        <title>Emergence of the Ug99 lineage of the wheat stem rust pathogen through somatic hybridization.</title>
        <authorList>
            <person name="Li F."/>
            <person name="Upadhyaya N.M."/>
            <person name="Sperschneider J."/>
            <person name="Matny O."/>
            <person name="Nguyen-Phuc H."/>
            <person name="Mago R."/>
            <person name="Raley C."/>
            <person name="Miller M.E."/>
            <person name="Silverstein K.A.T."/>
            <person name="Henningsen E."/>
            <person name="Hirsch C.D."/>
            <person name="Visser B."/>
            <person name="Pretorius Z.A."/>
            <person name="Steffenson B.J."/>
            <person name="Schwessinger B."/>
            <person name="Dodds P.N."/>
            <person name="Figueroa M."/>
        </authorList>
    </citation>
    <scope>NUCLEOTIDE SEQUENCE [LARGE SCALE GENOMIC DNA]</scope>
    <source>
        <strain evidence="2">21-0</strain>
        <strain evidence="3 5">Ug99</strain>
    </source>
</reference>
<protein>
    <submittedName>
        <fullName evidence="2">Uncharacterized protein</fullName>
    </submittedName>
</protein>
<feature type="compositionally biased region" description="Basic and acidic residues" evidence="1">
    <location>
        <begin position="580"/>
        <end position="605"/>
    </location>
</feature>
<accession>A0A5B0LVM8</accession>
<proteinExistence type="predicted"/>
<dbReference type="EMBL" id="VDEP01000426">
    <property type="protein sequence ID" value="KAA1084887.1"/>
    <property type="molecule type" value="Genomic_DNA"/>
</dbReference>
<feature type="region of interest" description="Disordered" evidence="1">
    <location>
        <begin position="560"/>
        <end position="659"/>
    </location>
</feature>
<name>A0A5B0LVM8_PUCGR</name>
<feature type="compositionally biased region" description="Basic and acidic residues" evidence="1">
    <location>
        <begin position="561"/>
        <end position="570"/>
    </location>
</feature>
<evidence type="ECO:0000313" key="5">
    <source>
        <dbReference type="Proteomes" id="UP000325313"/>
    </source>
</evidence>
<dbReference type="Proteomes" id="UP000325313">
    <property type="component" value="Unassembled WGS sequence"/>
</dbReference>
<evidence type="ECO:0000256" key="1">
    <source>
        <dbReference type="SAM" id="MobiDB-lite"/>
    </source>
</evidence>
<evidence type="ECO:0000313" key="2">
    <source>
        <dbReference type="EMBL" id="KAA1067634.1"/>
    </source>
</evidence>
<dbReference type="Proteomes" id="UP000324748">
    <property type="component" value="Unassembled WGS sequence"/>
</dbReference>
<dbReference type="AlphaFoldDB" id="A0A5B0LVM8"/>
<feature type="compositionally biased region" description="Polar residues" evidence="1">
    <location>
        <begin position="261"/>
        <end position="273"/>
    </location>
</feature>
<gene>
    <name evidence="2" type="ORF">PGT21_012096</name>
    <name evidence="3" type="ORF">PGTUg99_003637</name>
</gene>
<evidence type="ECO:0000313" key="4">
    <source>
        <dbReference type="Proteomes" id="UP000324748"/>
    </source>
</evidence>
<feature type="region of interest" description="Disordered" evidence="1">
    <location>
        <begin position="201"/>
        <end position="227"/>
    </location>
</feature>
<feature type="compositionally biased region" description="Polar residues" evidence="1">
    <location>
        <begin position="212"/>
        <end position="227"/>
    </location>
</feature>
<sequence length="865" mass="98762">MVKIKPMDKDVFFDGTNVAIEKFIKRYECAGEADGASARDLAKQIIFFVKDADLKDEVEEMTGYEDADWEELKKQLLDRFGKALPLVKYTKQDLESLVSSAVSKGGIRTLSEFQVFKTRFEAVTHYLVRMGYNTSIEEFRELLLEALSRRLGSAVIKELIRDDKMIRSRDGGDILPPTVTLIAYIQREVQSDSVMERQNLWSPEKNQEKLPASQTKPVPRLTTPSTPVQNLYDKQLQDLTKQLAALTSGKMAPPHKPLDSVAQQTNPPTSAPNRNPTFRCYYCFQPNHSSNRCNLFSFDESNGLVKKEGRSYLLPDDTPIAWDTSRPIKEVVDQFSENSKKTAAMTEIEFYSSFGQLEEIYIPSLSSYEEDDDLETEELDNSSVALSFNPPSEPEVIFTQQINKFPGEITEETESQDFHSEDQPASKTFFDGILTTEFTELEEKITQRMMEDFNVALSYEDKISDGLEDFSQKEEYNTSTFIEDNNSTFSPVNTVARNFFHIEDSDISVSSFSAQLMGTSAKLGEVPVIFQPENPFGDDISTEILSSFHVLPFLNESLENNNKRKPEDYPARFNPYGLDEVDRQNQEDRDRDCHLEELQDPDRFSHALPASSNSSKGEIYTMNQSESEPSDQSTKIRVFSQKRRDCTDQPEENMQEGRGLCDQQKEELGLIKSPKRFESLEDNNSYNKKISVRILNATSIWIPLIILCLFMIKEIYGFPSHQGAATLLFKIPIVVLLIENLLDNSDKHFNHGSTRCKRMTMPAIKQNKGFGGLDLFNLILWKIKLSIRQVDWNAEQAHPPYQKLKNCVRQSNRIGTERSLNKSLSQIFGQILCFPRYSNLVDRDVRSFKSNSALNRRSVPLSTSH</sequence>
<feature type="region of interest" description="Disordered" evidence="1">
    <location>
        <begin position="249"/>
        <end position="273"/>
    </location>
</feature>
<evidence type="ECO:0000313" key="3">
    <source>
        <dbReference type="EMBL" id="KAA1084887.1"/>
    </source>
</evidence>
<keyword evidence="4" id="KW-1185">Reference proteome</keyword>
<organism evidence="2 4">
    <name type="scientific">Puccinia graminis f. sp. tritici</name>
    <dbReference type="NCBI Taxonomy" id="56615"/>
    <lineage>
        <taxon>Eukaryota</taxon>
        <taxon>Fungi</taxon>
        <taxon>Dikarya</taxon>
        <taxon>Basidiomycota</taxon>
        <taxon>Pucciniomycotina</taxon>
        <taxon>Pucciniomycetes</taxon>
        <taxon>Pucciniales</taxon>
        <taxon>Pucciniaceae</taxon>
        <taxon>Puccinia</taxon>
    </lineage>
</organism>
<feature type="compositionally biased region" description="Polar residues" evidence="1">
    <location>
        <begin position="610"/>
        <end position="635"/>
    </location>
</feature>
<comment type="caution">
    <text evidence="2">The sequence shown here is derived from an EMBL/GenBank/DDBJ whole genome shotgun (WGS) entry which is preliminary data.</text>
</comment>